<feature type="compositionally biased region" description="Pro residues" evidence="21">
    <location>
        <begin position="1"/>
        <end position="13"/>
    </location>
</feature>
<dbReference type="Proteomes" id="UP000193144">
    <property type="component" value="Unassembled WGS sequence"/>
</dbReference>
<proteinExistence type="inferred from homology"/>
<evidence type="ECO:0000256" key="8">
    <source>
        <dbReference type="ARBA" id="ARBA00022525"/>
    </source>
</evidence>
<keyword evidence="16" id="KW-0624">Polysaccharide degradation</keyword>
<evidence type="ECO:0000256" key="2">
    <source>
        <dbReference type="ARBA" id="ARBA00004191"/>
    </source>
</evidence>
<evidence type="ECO:0000256" key="7">
    <source>
        <dbReference type="ARBA" id="ARBA00022512"/>
    </source>
</evidence>
<evidence type="ECO:0000256" key="20">
    <source>
        <dbReference type="RuleBase" id="RU004335"/>
    </source>
</evidence>
<evidence type="ECO:0000256" key="9">
    <source>
        <dbReference type="ARBA" id="ARBA00022729"/>
    </source>
</evidence>
<evidence type="ECO:0000313" key="24">
    <source>
        <dbReference type="Proteomes" id="UP000193144"/>
    </source>
</evidence>
<sequence>MSPPPPPPPPSHRLPPAARQYAAAPPTTSQKYSDYSQPGVTPGVDNLGESAAGGGINGIAIGVANMNERESGLQARNQMGTPSAENGGYGQAMPPRRPVQPQPSYGSSVPLAAGAMTPASVMAASEHSSQRSIRLDPRPSPPQHAIPYQDNPYNRYSSSHLDLAPHALGEINPNDVADDDDWGMATTQQQKRRSFIPFGSGSRGTSREGTPGAIPLAAGGTEAGAYAATRDASGKYNAVPLASDLNGSGSAVNEKALTAGWKERENHSKKRRKWIIIAVIALVVIGAVVGGVLGTMLNKNKGGPAKSKDGNQSPESVANDNKQDLTIKSAEIQKLMNNKNLHKVFPGMDYTPLNAQYPDCIHVKPSQNNITRDIAVLSQLTNAVRLYGTDCNQTEMVLEAISRLELTDMKVWLGVWLGNNATTNDRQVKQMWDILDNNKADKFKGVIIGNEVLFRKDLTSTELFKVIGDVKKNFTSKGIKLPVATSDLGDNWKAEMITGLPADETVDIVMSNVHPFFAGVTVDKAAGWTWDFWNSHDVVLTKGNTAIKQIIAEVGWPSAGGTDCGMALTCTDGSVAGIDQMNQFMNDWVCQSLSNGTEYFWFEAFDEPWKIQFNEKGKEWEDKWGLMDIDRNLKAGVKIPDCGGKTAS</sequence>
<gene>
    <name evidence="23" type="ORF">BCR34DRAFT_473844</name>
</gene>
<keyword evidence="24" id="KW-1185">Reference proteome</keyword>
<evidence type="ECO:0000256" key="14">
    <source>
        <dbReference type="ARBA" id="ARBA00023277"/>
    </source>
</evidence>
<evidence type="ECO:0000256" key="6">
    <source>
        <dbReference type="ARBA" id="ARBA00022475"/>
    </source>
</evidence>
<comment type="function">
    <text evidence="17">Glucanases play a role in cell expansion during growth, in cell-cell fusion during mating, and in spore release during sporulation. This enzyme may be involved in beta-glucan degradation. Active on laminarin and lichenan.</text>
</comment>
<keyword evidence="11" id="KW-0735">Signal-anchor</keyword>
<dbReference type="OrthoDB" id="68336at2759"/>
<dbReference type="GO" id="GO:0005886">
    <property type="term" value="C:plasma membrane"/>
    <property type="evidence" value="ECO:0007669"/>
    <property type="project" value="UniProtKB-SubCell"/>
</dbReference>
<comment type="subcellular location">
    <subcellularLocation>
        <location evidence="3">Cell membrane</location>
        <topology evidence="3">Single-pass type II membrane protein</topology>
    </subcellularLocation>
    <subcellularLocation>
        <location evidence="2">Secreted</location>
        <location evidence="2">Cell wall</location>
    </subcellularLocation>
</comment>
<organism evidence="23 24">
    <name type="scientific">Clohesyomyces aquaticus</name>
    <dbReference type="NCBI Taxonomy" id="1231657"/>
    <lineage>
        <taxon>Eukaryota</taxon>
        <taxon>Fungi</taxon>
        <taxon>Dikarya</taxon>
        <taxon>Ascomycota</taxon>
        <taxon>Pezizomycotina</taxon>
        <taxon>Dothideomycetes</taxon>
        <taxon>Pleosporomycetidae</taxon>
        <taxon>Pleosporales</taxon>
        <taxon>Lindgomycetaceae</taxon>
        <taxon>Clohesyomyces</taxon>
    </lineage>
</organism>
<dbReference type="PANTHER" id="PTHR16631">
    <property type="entry name" value="GLUCAN 1,3-BETA-GLUCOSIDASE"/>
    <property type="match status" value="1"/>
</dbReference>
<feature type="compositionally biased region" description="Low complexity" evidence="21">
    <location>
        <begin position="15"/>
        <end position="26"/>
    </location>
</feature>
<dbReference type="EC" id="3.2.1.39" evidence="5"/>
<dbReference type="GO" id="GO:0071555">
    <property type="term" value="P:cell wall organization"/>
    <property type="evidence" value="ECO:0007669"/>
    <property type="project" value="UniProtKB-KW"/>
</dbReference>
<keyword evidence="14" id="KW-0119">Carbohydrate metabolism</keyword>
<feature type="region of interest" description="Disordered" evidence="21">
    <location>
        <begin position="1"/>
        <end position="55"/>
    </location>
</feature>
<evidence type="ECO:0000256" key="13">
    <source>
        <dbReference type="ARBA" id="ARBA00023180"/>
    </source>
</evidence>
<dbReference type="FunFam" id="3.20.20.80:FF:000151">
    <property type="entry name" value="Glucan endo-1,3-beta-glucosidase btgC"/>
    <property type="match status" value="1"/>
</dbReference>
<dbReference type="AlphaFoldDB" id="A0A1Y2A7F5"/>
<evidence type="ECO:0000256" key="3">
    <source>
        <dbReference type="ARBA" id="ARBA00004401"/>
    </source>
</evidence>
<evidence type="ECO:0000256" key="5">
    <source>
        <dbReference type="ARBA" id="ARBA00012780"/>
    </source>
</evidence>
<dbReference type="STRING" id="1231657.A0A1Y2A7F5"/>
<keyword evidence="22" id="KW-0812">Transmembrane</keyword>
<keyword evidence="15" id="KW-0961">Cell wall biogenesis/degradation</keyword>
<keyword evidence="7" id="KW-0134">Cell wall</keyword>
<comment type="similarity">
    <text evidence="4 20">Belongs to the glycosyl hydrolase 17 family.</text>
</comment>
<dbReference type="InterPro" id="IPR050732">
    <property type="entry name" value="Beta-glucan_modifiers"/>
</dbReference>
<dbReference type="GO" id="GO:0009986">
    <property type="term" value="C:cell surface"/>
    <property type="evidence" value="ECO:0007669"/>
    <property type="project" value="TreeGrafter"/>
</dbReference>
<keyword evidence="8" id="KW-0964">Secreted</keyword>
<dbReference type="PANTHER" id="PTHR16631:SF17">
    <property type="entry name" value="GLUCAN ENDO-1,3-BETA-GLUCOSIDASE BTGC"/>
    <property type="match status" value="1"/>
</dbReference>
<dbReference type="SUPFAM" id="SSF51445">
    <property type="entry name" value="(Trans)glycosidases"/>
    <property type="match status" value="1"/>
</dbReference>
<name>A0A1Y2A7F5_9PLEO</name>
<evidence type="ECO:0000256" key="18">
    <source>
        <dbReference type="ARBA" id="ARBA00042373"/>
    </source>
</evidence>
<accession>A0A1Y2A7F5</accession>
<dbReference type="InterPro" id="IPR000490">
    <property type="entry name" value="Glyco_hydro_17"/>
</dbReference>
<dbReference type="InterPro" id="IPR017853">
    <property type="entry name" value="GH"/>
</dbReference>
<dbReference type="GO" id="GO:0000272">
    <property type="term" value="P:polysaccharide catabolic process"/>
    <property type="evidence" value="ECO:0007669"/>
    <property type="project" value="UniProtKB-KW"/>
</dbReference>
<evidence type="ECO:0000256" key="19">
    <source>
        <dbReference type="ARBA" id="ARBA00043078"/>
    </source>
</evidence>
<keyword evidence="6" id="KW-1003">Cell membrane</keyword>
<evidence type="ECO:0000256" key="22">
    <source>
        <dbReference type="SAM" id="Phobius"/>
    </source>
</evidence>
<protein>
    <recommendedName>
        <fullName evidence="5">glucan endo-1,3-beta-D-glucosidase</fullName>
        <ecNumber evidence="5">3.2.1.39</ecNumber>
    </recommendedName>
    <alternativeName>
        <fullName evidence="19">Endo-1,3-beta-glucanase btgC</fullName>
    </alternativeName>
    <alternativeName>
        <fullName evidence="18">Laminarinase btgC</fullName>
    </alternativeName>
</protein>
<evidence type="ECO:0000256" key="15">
    <source>
        <dbReference type="ARBA" id="ARBA00023316"/>
    </source>
</evidence>
<evidence type="ECO:0000256" key="21">
    <source>
        <dbReference type="SAM" id="MobiDB-lite"/>
    </source>
</evidence>
<keyword evidence="9" id="KW-0732">Signal</keyword>
<evidence type="ECO:0000256" key="10">
    <source>
        <dbReference type="ARBA" id="ARBA00022801"/>
    </source>
</evidence>
<comment type="caution">
    <text evidence="23">The sequence shown here is derived from an EMBL/GenBank/DDBJ whole genome shotgun (WGS) entry which is preliminary data.</text>
</comment>
<feature type="transmembrane region" description="Helical" evidence="22">
    <location>
        <begin position="274"/>
        <end position="297"/>
    </location>
</feature>
<feature type="compositionally biased region" description="Polar residues" evidence="21">
    <location>
        <begin position="310"/>
        <end position="323"/>
    </location>
</feature>
<evidence type="ECO:0000256" key="12">
    <source>
        <dbReference type="ARBA" id="ARBA00023136"/>
    </source>
</evidence>
<dbReference type="GO" id="GO:0005576">
    <property type="term" value="C:extracellular region"/>
    <property type="evidence" value="ECO:0007669"/>
    <property type="project" value="TreeGrafter"/>
</dbReference>
<feature type="region of interest" description="Disordered" evidence="21">
    <location>
        <begin position="69"/>
        <end position="154"/>
    </location>
</feature>
<evidence type="ECO:0000256" key="17">
    <source>
        <dbReference type="ARBA" id="ARBA00037649"/>
    </source>
</evidence>
<comment type="catalytic activity">
    <reaction evidence="1">
        <text>Hydrolysis of (1-&gt;3)-beta-D-glucosidic linkages in (1-&gt;3)-beta-D-glucans.</text>
        <dbReference type="EC" id="3.2.1.39"/>
    </reaction>
</comment>
<feature type="region of interest" description="Disordered" evidence="21">
    <location>
        <begin position="301"/>
        <end position="323"/>
    </location>
</feature>
<evidence type="ECO:0000256" key="11">
    <source>
        <dbReference type="ARBA" id="ARBA00022968"/>
    </source>
</evidence>
<evidence type="ECO:0000256" key="4">
    <source>
        <dbReference type="ARBA" id="ARBA00008773"/>
    </source>
</evidence>
<dbReference type="GO" id="GO:0009277">
    <property type="term" value="C:fungal-type cell wall"/>
    <property type="evidence" value="ECO:0007669"/>
    <property type="project" value="TreeGrafter"/>
</dbReference>
<feature type="compositionally biased region" description="Polar residues" evidence="21">
    <location>
        <begin position="27"/>
        <end position="39"/>
    </location>
</feature>
<keyword evidence="22" id="KW-1133">Transmembrane helix</keyword>
<dbReference type="GO" id="GO:0042973">
    <property type="term" value="F:glucan endo-1,3-beta-D-glucosidase activity"/>
    <property type="evidence" value="ECO:0007669"/>
    <property type="project" value="UniProtKB-EC"/>
</dbReference>
<evidence type="ECO:0000256" key="16">
    <source>
        <dbReference type="ARBA" id="ARBA00023326"/>
    </source>
</evidence>
<keyword evidence="10 23" id="KW-0378">Hydrolase</keyword>
<dbReference type="Gene3D" id="3.20.20.80">
    <property type="entry name" value="Glycosidases"/>
    <property type="match status" value="1"/>
</dbReference>
<dbReference type="Pfam" id="PF00332">
    <property type="entry name" value="Glyco_hydro_17"/>
    <property type="match status" value="1"/>
</dbReference>
<reference evidence="23 24" key="1">
    <citation type="submission" date="2016-07" db="EMBL/GenBank/DDBJ databases">
        <title>Pervasive Adenine N6-methylation of Active Genes in Fungi.</title>
        <authorList>
            <consortium name="DOE Joint Genome Institute"/>
            <person name="Mondo S.J."/>
            <person name="Dannebaum R.O."/>
            <person name="Kuo R.C."/>
            <person name="Labutti K."/>
            <person name="Haridas S."/>
            <person name="Kuo A."/>
            <person name="Salamov A."/>
            <person name="Ahrendt S.R."/>
            <person name="Lipzen A."/>
            <person name="Sullivan W."/>
            <person name="Andreopoulos W.B."/>
            <person name="Clum A."/>
            <person name="Lindquist E."/>
            <person name="Daum C."/>
            <person name="Ramamoorthy G.K."/>
            <person name="Gryganskyi A."/>
            <person name="Culley D."/>
            <person name="Magnuson J.K."/>
            <person name="James T.Y."/>
            <person name="O'Malley M.A."/>
            <person name="Stajich J.E."/>
            <person name="Spatafora J.W."/>
            <person name="Visel A."/>
            <person name="Grigoriev I.V."/>
        </authorList>
    </citation>
    <scope>NUCLEOTIDE SEQUENCE [LARGE SCALE GENOMIC DNA]</scope>
    <source>
        <strain evidence="23 24">CBS 115471</strain>
    </source>
</reference>
<evidence type="ECO:0000256" key="1">
    <source>
        <dbReference type="ARBA" id="ARBA00000382"/>
    </source>
</evidence>
<evidence type="ECO:0000313" key="23">
    <source>
        <dbReference type="EMBL" id="ORY18247.1"/>
    </source>
</evidence>
<keyword evidence="13" id="KW-0325">Glycoprotein</keyword>
<feature type="compositionally biased region" description="Polar residues" evidence="21">
    <location>
        <begin position="74"/>
        <end position="84"/>
    </location>
</feature>
<keyword evidence="12 22" id="KW-0472">Membrane</keyword>
<dbReference type="EMBL" id="MCFA01000008">
    <property type="protein sequence ID" value="ORY18247.1"/>
    <property type="molecule type" value="Genomic_DNA"/>
</dbReference>